<sequence>MDIDRPRMSRSTAAGNPARGYYTVQSSPPPESDVGENNNQECGSSNMDIEAPPDDHDQTRSVPNEQSSTSIGDQAEYPLELSQRASLQRDAFSDRTRRTASPSAKSQSSAQVSRSLSTGHLSAGYSAGHEPSRSPSNEPQGPADMDPPPRDPDSPVSKDDEERVAANSQDATMSSGNSDGTAPPPISPDARAHEISELQKQIATLRAENSDLQNQKVTLQATVREISQGMNVLKTEYDRLRDMATNRLSGASLRFSSSAESIRAAADQLDDPAAAVRDNLFFAANKLYDYHASLRDDVLSIEERFQQ</sequence>
<feature type="compositionally biased region" description="Low complexity" evidence="2">
    <location>
        <begin position="100"/>
        <end position="117"/>
    </location>
</feature>
<dbReference type="EMBL" id="KN832599">
    <property type="protein sequence ID" value="KII82903.1"/>
    <property type="molecule type" value="Genomic_DNA"/>
</dbReference>
<evidence type="ECO:0000313" key="4">
    <source>
        <dbReference type="Proteomes" id="UP000053263"/>
    </source>
</evidence>
<accession>A0A0C9T463</accession>
<evidence type="ECO:0000256" key="2">
    <source>
        <dbReference type="SAM" id="MobiDB-lite"/>
    </source>
</evidence>
<keyword evidence="1" id="KW-0175">Coiled coil</keyword>
<organism evidence="3 4">
    <name type="scientific">Plicaturopsis crispa FD-325 SS-3</name>
    <dbReference type="NCBI Taxonomy" id="944288"/>
    <lineage>
        <taxon>Eukaryota</taxon>
        <taxon>Fungi</taxon>
        <taxon>Dikarya</taxon>
        <taxon>Basidiomycota</taxon>
        <taxon>Agaricomycotina</taxon>
        <taxon>Agaricomycetes</taxon>
        <taxon>Agaricomycetidae</taxon>
        <taxon>Amylocorticiales</taxon>
        <taxon>Amylocorticiaceae</taxon>
        <taxon>Plicatura</taxon>
        <taxon>Plicaturopsis crispa</taxon>
    </lineage>
</organism>
<feature type="compositionally biased region" description="Polar residues" evidence="2">
    <location>
        <begin position="35"/>
        <end position="47"/>
    </location>
</feature>
<feature type="compositionally biased region" description="Polar residues" evidence="2">
    <location>
        <begin position="166"/>
        <end position="180"/>
    </location>
</feature>
<feature type="compositionally biased region" description="Basic and acidic residues" evidence="2">
    <location>
        <begin position="147"/>
        <end position="164"/>
    </location>
</feature>
<evidence type="ECO:0000313" key="3">
    <source>
        <dbReference type="EMBL" id="KII82903.1"/>
    </source>
</evidence>
<keyword evidence="4" id="KW-1185">Reference proteome</keyword>
<proteinExistence type="predicted"/>
<dbReference type="Proteomes" id="UP000053263">
    <property type="component" value="Unassembled WGS sequence"/>
</dbReference>
<evidence type="ECO:0000256" key="1">
    <source>
        <dbReference type="SAM" id="Coils"/>
    </source>
</evidence>
<dbReference type="HOGENOM" id="CLU_906483_0_0_1"/>
<dbReference type="AlphaFoldDB" id="A0A0C9T463"/>
<gene>
    <name evidence="3" type="ORF">PLICRDRAFT_527845</name>
</gene>
<name>A0A0C9T463_PLICR</name>
<feature type="region of interest" description="Disordered" evidence="2">
    <location>
        <begin position="1"/>
        <end position="189"/>
    </location>
</feature>
<feature type="coiled-coil region" evidence="1">
    <location>
        <begin position="195"/>
        <end position="222"/>
    </location>
</feature>
<reference evidence="3 4" key="1">
    <citation type="submission" date="2014-06" db="EMBL/GenBank/DDBJ databases">
        <title>Evolutionary Origins and Diversification of the Mycorrhizal Mutualists.</title>
        <authorList>
            <consortium name="DOE Joint Genome Institute"/>
            <consortium name="Mycorrhizal Genomics Consortium"/>
            <person name="Kohler A."/>
            <person name="Kuo A."/>
            <person name="Nagy L.G."/>
            <person name="Floudas D."/>
            <person name="Copeland A."/>
            <person name="Barry K.W."/>
            <person name="Cichocki N."/>
            <person name="Veneault-Fourrey C."/>
            <person name="LaButti K."/>
            <person name="Lindquist E.A."/>
            <person name="Lipzen A."/>
            <person name="Lundell T."/>
            <person name="Morin E."/>
            <person name="Murat C."/>
            <person name="Riley R."/>
            <person name="Ohm R."/>
            <person name="Sun H."/>
            <person name="Tunlid A."/>
            <person name="Henrissat B."/>
            <person name="Grigoriev I.V."/>
            <person name="Hibbett D.S."/>
            <person name="Martin F."/>
        </authorList>
    </citation>
    <scope>NUCLEOTIDE SEQUENCE [LARGE SCALE GENOMIC DNA]</scope>
    <source>
        <strain evidence="3 4">FD-325 SS-3</strain>
    </source>
</reference>
<feature type="compositionally biased region" description="Polar residues" evidence="2">
    <location>
        <begin position="60"/>
        <end position="72"/>
    </location>
</feature>
<protein>
    <submittedName>
        <fullName evidence="3">Unplaced genomic scaffold PLICRscaffold_46, whole genome shotgun sequence</fullName>
    </submittedName>
</protein>